<dbReference type="InterPro" id="IPR036388">
    <property type="entry name" value="WH-like_DNA-bd_sf"/>
</dbReference>
<dbReference type="InterPro" id="IPR007630">
    <property type="entry name" value="RNA_pol_sigma70_r4"/>
</dbReference>
<evidence type="ECO:0000256" key="1">
    <source>
        <dbReference type="ARBA" id="ARBA00010641"/>
    </source>
</evidence>
<evidence type="ECO:0000259" key="6">
    <source>
        <dbReference type="Pfam" id="PF04542"/>
    </source>
</evidence>
<protein>
    <submittedName>
        <fullName evidence="8">Sigma-70 family RNA polymerase sigma factor</fullName>
    </submittedName>
</protein>
<dbReference type="Pfam" id="PF04545">
    <property type="entry name" value="Sigma70_r4"/>
    <property type="match status" value="1"/>
</dbReference>
<dbReference type="Pfam" id="PF04542">
    <property type="entry name" value="Sigma70_r2"/>
    <property type="match status" value="1"/>
</dbReference>
<dbReference type="PANTHER" id="PTHR43133:SF62">
    <property type="entry name" value="RNA POLYMERASE SIGMA FACTOR SIGZ"/>
    <property type="match status" value="1"/>
</dbReference>
<gene>
    <name evidence="8" type="ORF">ENR64_11815</name>
</gene>
<name>A0A7C3PHY7_9CYAN</name>
<dbReference type="InterPro" id="IPR007627">
    <property type="entry name" value="RNA_pol_sigma70_r2"/>
</dbReference>
<keyword evidence="4" id="KW-0238">DNA-binding</keyword>
<dbReference type="Gene3D" id="1.10.10.10">
    <property type="entry name" value="Winged helix-like DNA-binding domain superfamily/Winged helix DNA-binding domain"/>
    <property type="match status" value="1"/>
</dbReference>
<dbReference type="InterPro" id="IPR013325">
    <property type="entry name" value="RNA_pol_sigma_r2"/>
</dbReference>
<keyword evidence="2" id="KW-0805">Transcription regulation</keyword>
<dbReference type="InterPro" id="IPR013324">
    <property type="entry name" value="RNA_pol_sigma_r3/r4-like"/>
</dbReference>
<dbReference type="InterPro" id="IPR014284">
    <property type="entry name" value="RNA_pol_sigma-70_dom"/>
</dbReference>
<dbReference type="GO" id="GO:0006352">
    <property type="term" value="P:DNA-templated transcription initiation"/>
    <property type="evidence" value="ECO:0007669"/>
    <property type="project" value="InterPro"/>
</dbReference>
<keyword evidence="5" id="KW-0804">Transcription</keyword>
<dbReference type="EMBL" id="DSRU01000169">
    <property type="protein sequence ID" value="HFM98420.1"/>
    <property type="molecule type" value="Genomic_DNA"/>
</dbReference>
<evidence type="ECO:0000256" key="2">
    <source>
        <dbReference type="ARBA" id="ARBA00023015"/>
    </source>
</evidence>
<dbReference type="GO" id="GO:0003677">
    <property type="term" value="F:DNA binding"/>
    <property type="evidence" value="ECO:0007669"/>
    <property type="project" value="UniProtKB-KW"/>
</dbReference>
<comment type="similarity">
    <text evidence="1">Belongs to the sigma-70 factor family. ECF subfamily.</text>
</comment>
<dbReference type="PANTHER" id="PTHR43133">
    <property type="entry name" value="RNA POLYMERASE ECF-TYPE SIGMA FACTO"/>
    <property type="match status" value="1"/>
</dbReference>
<feature type="domain" description="RNA polymerase sigma-70 region 4" evidence="7">
    <location>
        <begin position="138"/>
        <end position="187"/>
    </location>
</feature>
<dbReference type="CDD" id="cd06171">
    <property type="entry name" value="Sigma70_r4"/>
    <property type="match status" value="1"/>
</dbReference>
<dbReference type="NCBIfam" id="NF009172">
    <property type="entry name" value="PRK12519.1"/>
    <property type="match status" value="1"/>
</dbReference>
<reference evidence="8" key="1">
    <citation type="journal article" date="2020" name="mSystems">
        <title>Genome- and Community-Level Interaction Insights into Carbon Utilization and Element Cycling Functions of Hydrothermarchaeota in Hydrothermal Sediment.</title>
        <authorList>
            <person name="Zhou Z."/>
            <person name="Liu Y."/>
            <person name="Xu W."/>
            <person name="Pan J."/>
            <person name="Luo Z.H."/>
            <person name="Li M."/>
        </authorList>
    </citation>
    <scope>NUCLEOTIDE SEQUENCE [LARGE SCALE GENOMIC DNA]</scope>
    <source>
        <strain evidence="8">SpSt-418</strain>
    </source>
</reference>
<evidence type="ECO:0000256" key="3">
    <source>
        <dbReference type="ARBA" id="ARBA00023082"/>
    </source>
</evidence>
<accession>A0A7C3PHY7</accession>
<dbReference type="InterPro" id="IPR039425">
    <property type="entry name" value="RNA_pol_sigma-70-like"/>
</dbReference>
<dbReference type="SUPFAM" id="SSF88946">
    <property type="entry name" value="Sigma2 domain of RNA polymerase sigma factors"/>
    <property type="match status" value="1"/>
</dbReference>
<dbReference type="AlphaFoldDB" id="A0A7C3PHY7"/>
<comment type="caution">
    <text evidence="8">The sequence shown here is derived from an EMBL/GenBank/DDBJ whole genome shotgun (WGS) entry which is preliminary data.</text>
</comment>
<evidence type="ECO:0000313" key="8">
    <source>
        <dbReference type="EMBL" id="HFM98420.1"/>
    </source>
</evidence>
<evidence type="ECO:0000256" key="4">
    <source>
        <dbReference type="ARBA" id="ARBA00023125"/>
    </source>
</evidence>
<keyword evidence="3" id="KW-0731">Sigma factor</keyword>
<sequence length="193" mass="22162">MDKDSNQPPSVTSTSSDTELFYAVQQGQVHALRLLYRRYVRLVYSLAIKILHTPEEAEELTQEIFLKLWGTNNYNPERGSLSQFLVFLTRSRAIDRLRSQGSRQRALQRLQHITGQTTVINPLEQASMDERSRLIKSALAHLSSAEREVLEIAYYEGLSQSETAKRLDIPLGTVKTRSRQALKKLRQTLKNTF</sequence>
<dbReference type="Gene3D" id="1.10.1740.10">
    <property type="match status" value="1"/>
</dbReference>
<dbReference type="NCBIfam" id="TIGR02937">
    <property type="entry name" value="sigma70-ECF"/>
    <property type="match status" value="1"/>
</dbReference>
<proteinExistence type="inferred from homology"/>
<dbReference type="SUPFAM" id="SSF88659">
    <property type="entry name" value="Sigma3 and sigma4 domains of RNA polymerase sigma factors"/>
    <property type="match status" value="1"/>
</dbReference>
<dbReference type="GO" id="GO:0016987">
    <property type="term" value="F:sigma factor activity"/>
    <property type="evidence" value="ECO:0007669"/>
    <property type="project" value="UniProtKB-KW"/>
</dbReference>
<evidence type="ECO:0000259" key="7">
    <source>
        <dbReference type="Pfam" id="PF04545"/>
    </source>
</evidence>
<organism evidence="8">
    <name type="scientific">Oscillatoriales cyanobacterium SpSt-418</name>
    <dbReference type="NCBI Taxonomy" id="2282169"/>
    <lineage>
        <taxon>Bacteria</taxon>
        <taxon>Bacillati</taxon>
        <taxon>Cyanobacteriota</taxon>
        <taxon>Cyanophyceae</taxon>
        <taxon>Oscillatoriophycideae</taxon>
        <taxon>Oscillatoriales</taxon>
    </lineage>
</organism>
<evidence type="ECO:0000256" key="5">
    <source>
        <dbReference type="ARBA" id="ARBA00023163"/>
    </source>
</evidence>
<feature type="domain" description="RNA polymerase sigma-70 region 2" evidence="6">
    <location>
        <begin position="35"/>
        <end position="101"/>
    </location>
</feature>